<name>A0A445D941_ARAHY</name>
<evidence type="ECO:0000259" key="2">
    <source>
        <dbReference type="Pfam" id="PF03101"/>
    </source>
</evidence>
<organism evidence="3 4">
    <name type="scientific">Arachis hypogaea</name>
    <name type="common">Peanut</name>
    <dbReference type="NCBI Taxonomy" id="3818"/>
    <lineage>
        <taxon>Eukaryota</taxon>
        <taxon>Viridiplantae</taxon>
        <taxon>Streptophyta</taxon>
        <taxon>Embryophyta</taxon>
        <taxon>Tracheophyta</taxon>
        <taxon>Spermatophyta</taxon>
        <taxon>Magnoliopsida</taxon>
        <taxon>eudicotyledons</taxon>
        <taxon>Gunneridae</taxon>
        <taxon>Pentapetalae</taxon>
        <taxon>rosids</taxon>
        <taxon>fabids</taxon>
        <taxon>Fabales</taxon>
        <taxon>Fabaceae</taxon>
        <taxon>Papilionoideae</taxon>
        <taxon>50 kb inversion clade</taxon>
        <taxon>dalbergioids sensu lato</taxon>
        <taxon>Dalbergieae</taxon>
        <taxon>Pterocarpus clade</taxon>
        <taxon>Arachis</taxon>
    </lineage>
</organism>
<sequence>MGQEFSHKEVNSKHISYDQYEQDEEKYEEIDKEYMDEDDTNVEPIFDDHSFNEGTRKSRVGVLKLKNFVCHPEGFRPQNNFGIGNCKKKPMPGTRCDCSAMMEINLVVVGLFLIFCDEHNHPFLDPQLTGLLRGHRFMSEADIGHMINMKKSGIRVGQLYQVLANQKGGYEYLSLTQRDMYNKIAKQKR</sequence>
<protein>
    <recommendedName>
        <fullName evidence="2">FAR1 domain-containing protein</fullName>
    </recommendedName>
</protein>
<gene>
    <name evidence="3" type="ORF">Ahy_A05g025607</name>
</gene>
<reference evidence="3 4" key="1">
    <citation type="submission" date="2019-01" db="EMBL/GenBank/DDBJ databases">
        <title>Sequencing of cultivated peanut Arachis hypogaea provides insights into genome evolution and oil improvement.</title>
        <authorList>
            <person name="Chen X."/>
        </authorList>
    </citation>
    <scope>NUCLEOTIDE SEQUENCE [LARGE SCALE GENOMIC DNA]</scope>
    <source>
        <strain evidence="4">cv. Fuhuasheng</strain>
        <tissue evidence="3">Leaves</tissue>
    </source>
</reference>
<comment type="caution">
    <text evidence="3">The sequence shown here is derived from an EMBL/GenBank/DDBJ whole genome shotgun (WGS) entry which is preliminary data.</text>
</comment>
<proteinExistence type="predicted"/>
<keyword evidence="4" id="KW-1185">Reference proteome</keyword>
<dbReference type="PANTHER" id="PTHR47718">
    <property type="entry name" value="OS01G0519700 PROTEIN"/>
    <property type="match status" value="1"/>
</dbReference>
<feature type="compositionally biased region" description="Basic and acidic residues" evidence="1">
    <location>
        <begin position="1"/>
        <end position="16"/>
    </location>
</feature>
<accession>A0A445D941</accession>
<evidence type="ECO:0000313" key="4">
    <source>
        <dbReference type="Proteomes" id="UP000289738"/>
    </source>
</evidence>
<dbReference type="EMBL" id="SDMP01000005">
    <property type="protein sequence ID" value="RYR59686.1"/>
    <property type="molecule type" value="Genomic_DNA"/>
</dbReference>
<feature type="domain" description="FAR1" evidence="2">
    <location>
        <begin position="57"/>
        <end position="123"/>
    </location>
</feature>
<dbReference type="Proteomes" id="UP000289738">
    <property type="component" value="Chromosome A05"/>
</dbReference>
<evidence type="ECO:0000313" key="3">
    <source>
        <dbReference type="EMBL" id="RYR59686.1"/>
    </source>
</evidence>
<evidence type="ECO:0000256" key="1">
    <source>
        <dbReference type="SAM" id="MobiDB-lite"/>
    </source>
</evidence>
<dbReference type="Pfam" id="PF03101">
    <property type="entry name" value="FAR1"/>
    <property type="match status" value="1"/>
</dbReference>
<feature type="region of interest" description="Disordered" evidence="1">
    <location>
        <begin position="1"/>
        <end position="23"/>
    </location>
</feature>
<dbReference type="InterPro" id="IPR004330">
    <property type="entry name" value="FAR1_DNA_bnd_dom"/>
</dbReference>
<dbReference type="AlphaFoldDB" id="A0A445D941"/>